<comment type="catalytic activity">
    <reaction evidence="10">
        <text>2 oxidized [2Fe-2S]-[protein] + NADPH = 2 reduced [2Fe-2S]-[protein] + NADP(+) + H(+)</text>
        <dbReference type="Rhea" id="RHEA:67716"/>
        <dbReference type="Rhea" id="RHEA-COMP:17327"/>
        <dbReference type="Rhea" id="RHEA-COMP:17328"/>
        <dbReference type="ChEBI" id="CHEBI:15378"/>
        <dbReference type="ChEBI" id="CHEBI:33737"/>
        <dbReference type="ChEBI" id="CHEBI:33738"/>
        <dbReference type="ChEBI" id="CHEBI:57783"/>
        <dbReference type="ChEBI" id="CHEBI:58349"/>
    </reaction>
</comment>
<dbReference type="InterPro" id="IPR008254">
    <property type="entry name" value="Flavodoxin/NO_synth"/>
</dbReference>
<proteinExistence type="inferred from homology"/>
<comment type="caution">
    <text evidence="10">Lacks conserved residue(s) required for the propagation of feature annotation.</text>
</comment>
<evidence type="ECO:0000313" key="13">
    <source>
        <dbReference type="EMBL" id="KAK5077589.1"/>
    </source>
</evidence>
<evidence type="ECO:0000256" key="6">
    <source>
        <dbReference type="ARBA" id="ARBA00022827"/>
    </source>
</evidence>
<comment type="function">
    <text evidence="10">NADPH-dependent reductase which is a central component of the cytosolic iron-sulfur (Fe-S) protein assembly (CIA) machinery. Transfers electrons from NADPH via its FAD and FMN prosthetic groups to the [2Fe-2S] cluster of DRE2, another key component of the CIA machinery. In turn, this reduced cluster provides electrons for assembly of cytosolic iron-sulfur cluster proteins. Positively controls H(2)O(2)-induced cell death.</text>
</comment>
<evidence type="ECO:0000259" key="12">
    <source>
        <dbReference type="PROSITE" id="PS51384"/>
    </source>
</evidence>
<comment type="catalytic activity">
    <reaction evidence="9">
        <text>2 oxidized [cytochrome P450] + NADPH = 2 reduced [cytochrome P450] + NADP(+) + H(+)</text>
        <dbReference type="Rhea" id="RHEA:24040"/>
        <dbReference type="Rhea" id="RHEA-COMP:14627"/>
        <dbReference type="Rhea" id="RHEA-COMP:14628"/>
        <dbReference type="ChEBI" id="CHEBI:15378"/>
        <dbReference type="ChEBI" id="CHEBI:55376"/>
        <dbReference type="ChEBI" id="CHEBI:57783"/>
        <dbReference type="ChEBI" id="CHEBI:58349"/>
        <dbReference type="ChEBI" id="CHEBI:60344"/>
        <dbReference type="EC" id="1.6.2.4"/>
    </reaction>
</comment>
<feature type="domain" description="FAD-binding FR-type" evidence="12">
    <location>
        <begin position="217"/>
        <end position="465"/>
    </location>
</feature>
<dbReference type="PROSITE" id="PS51384">
    <property type="entry name" value="FAD_FR"/>
    <property type="match status" value="1"/>
</dbReference>
<comment type="subcellular location">
    <subcellularLocation>
        <location evidence="10">Cytoplasm</location>
    </subcellularLocation>
    <subcellularLocation>
        <location evidence="10">Mitochondrion</location>
    </subcellularLocation>
    <text evidence="10">Relocalizes to mitochondria after H(2)O(2) exposure.</text>
</comment>
<dbReference type="InterPro" id="IPR023173">
    <property type="entry name" value="NADPH_Cyt_P450_Rdtase_alpha"/>
</dbReference>
<dbReference type="Pfam" id="PF00258">
    <property type="entry name" value="Flavodoxin_1"/>
    <property type="match status" value="1"/>
</dbReference>
<keyword evidence="5 10" id="KW-0288">FMN</keyword>
<dbReference type="PANTHER" id="PTHR19384">
    <property type="entry name" value="NITRIC OXIDE SYNTHASE-RELATED"/>
    <property type="match status" value="1"/>
</dbReference>
<dbReference type="InterPro" id="IPR001433">
    <property type="entry name" value="OxRdtase_FAD/NAD-bd"/>
</dbReference>
<dbReference type="PRINTS" id="PR00371">
    <property type="entry name" value="FPNCR"/>
</dbReference>
<evidence type="ECO:0000256" key="3">
    <source>
        <dbReference type="ARBA" id="ARBA00022490"/>
    </source>
</evidence>
<evidence type="ECO:0000256" key="5">
    <source>
        <dbReference type="ARBA" id="ARBA00022643"/>
    </source>
</evidence>
<feature type="binding site" evidence="10">
    <location>
        <begin position="67"/>
        <end position="70"/>
    </location>
    <ligand>
        <name>FMN</name>
        <dbReference type="ChEBI" id="CHEBI:58210"/>
    </ligand>
</feature>
<comment type="similarity">
    <text evidence="10">In the N-terminal section; belongs to the flavodoxin family.</text>
</comment>
<keyword evidence="14" id="KW-1185">Reference proteome</keyword>
<feature type="binding site" evidence="10">
    <location>
        <position position="477"/>
    </location>
    <ligand>
        <name>NADP(+)</name>
        <dbReference type="ChEBI" id="CHEBI:58349"/>
    </ligand>
</feature>
<dbReference type="Gene3D" id="1.20.990.10">
    <property type="entry name" value="NADPH-cytochrome p450 Reductase, Chain A, domain 3"/>
    <property type="match status" value="1"/>
</dbReference>
<evidence type="ECO:0000256" key="9">
    <source>
        <dbReference type="ARBA" id="ARBA00049342"/>
    </source>
</evidence>
<evidence type="ECO:0000313" key="14">
    <source>
        <dbReference type="Proteomes" id="UP001345013"/>
    </source>
</evidence>
<dbReference type="Proteomes" id="UP001345013">
    <property type="component" value="Unassembled WGS sequence"/>
</dbReference>
<feature type="binding site" evidence="10">
    <location>
        <position position="368"/>
    </location>
    <ligand>
        <name>FAD</name>
        <dbReference type="ChEBI" id="CHEBI:57692"/>
    </ligand>
</feature>
<keyword evidence="4 10" id="KW-0285">Flavoprotein</keyword>
<dbReference type="InterPro" id="IPR001709">
    <property type="entry name" value="Flavoprot_Pyr_Nucl_cyt_Rdtase"/>
</dbReference>
<dbReference type="InterPro" id="IPR017938">
    <property type="entry name" value="Riboflavin_synthase-like_b-brl"/>
</dbReference>
<dbReference type="EMBL" id="JAVRRG010000212">
    <property type="protein sequence ID" value="KAK5077589.1"/>
    <property type="molecule type" value="Genomic_DNA"/>
</dbReference>
<dbReference type="PRINTS" id="PR00369">
    <property type="entry name" value="FLAVODOXIN"/>
</dbReference>
<dbReference type="InterPro" id="IPR028879">
    <property type="entry name" value="NDOR1"/>
</dbReference>
<dbReference type="InterPro" id="IPR039261">
    <property type="entry name" value="FNR_nucleotide-bd"/>
</dbReference>
<dbReference type="Gene3D" id="2.40.30.10">
    <property type="entry name" value="Translation factors"/>
    <property type="match status" value="1"/>
</dbReference>
<sequence length="615" mass="68865">MPHSSPEATVTRSALVLYGTETGNAQDVAYELSQCLQRFHFVTASRELDATALVDLLHHDVVVFAISTTGQGDFPLNARKFWSSLLRKKLTSVSLECVKYGIVGLCDSSYPKFNLAARKLHKRLQQLGAEPLVDLCEADEQGEEGTEGAFLAWLPLFQEQVLARFPFQNGQAPIPSGQKLPSRWNLTEALQTSTVNGSFSKNGAGSATAVISNTSPEASFSVVLEQNERITSRKHWQDVRLLKLRAAHPIHYMPGDALAIRPQNGPEDVEQLIDLLGWHYAADIQIKLQDNTTSPGADQIFDSALAGKKIFTLRELLTEYLDINAIPRRSFFAKISHFTNDEMQKERALEFTDPQYLDEYFDYATRPRRSILEVLQEFHTVKIPWQEAINIFPIMRPRQFSVASGGSLKAGGQMFELLVAIVKYRTVIKRIREGVCTRYLARIPQGTKLQVVLHTEGRFHNHPLPSDRPHLLIGGGTGIAPLRSVIYEKLAVSDDKAQTTLVFGCRNAQADYFFGSEWSDLEQREGTHLRVIAAFSRDQTSKVYIQDRIRQNAAVVRQILENPKSMIIVCGSSGAMPKAVREALKDVLASVTTDSEAEQAIAHLERTARYKQETW</sequence>
<evidence type="ECO:0000256" key="8">
    <source>
        <dbReference type="ARBA" id="ARBA00023002"/>
    </source>
</evidence>
<dbReference type="SUPFAM" id="SSF52218">
    <property type="entry name" value="Flavoproteins"/>
    <property type="match status" value="1"/>
</dbReference>
<evidence type="ECO:0000256" key="2">
    <source>
        <dbReference type="ARBA" id="ARBA00001974"/>
    </source>
</evidence>
<comment type="cofactor">
    <cofactor evidence="1 10">
        <name>FMN</name>
        <dbReference type="ChEBI" id="CHEBI:58210"/>
    </cofactor>
</comment>
<evidence type="ECO:0000256" key="1">
    <source>
        <dbReference type="ARBA" id="ARBA00001917"/>
    </source>
</evidence>
<dbReference type="InterPro" id="IPR029039">
    <property type="entry name" value="Flavoprotein-like_sf"/>
</dbReference>
<comment type="cofactor">
    <cofactor evidence="2 10">
        <name>FAD</name>
        <dbReference type="ChEBI" id="CHEBI:57692"/>
    </cofactor>
</comment>
<dbReference type="InterPro" id="IPR003097">
    <property type="entry name" value="CysJ-like_FAD-binding"/>
</dbReference>
<dbReference type="HAMAP" id="MF_03178">
    <property type="entry name" value="NDOR1"/>
    <property type="match status" value="1"/>
</dbReference>
<comment type="subunit">
    <text evidence="10">Interacts with DRE2; as part of the cytosolic iron-sulfur (Fe-S) protein assembly (CIA) machinery.</text>
</comment>
<dbReference type="Gene3D" id="3.40.50.80">
    <property type="entry name" value="Nucleotide-binding domain of ferredoxin-NADP reductase (FNR) module"/>
    <property type="match status" value="1"/>
</dbReference>
<feature type="binding site" evidence="10">
    <location>
        <begin position="398"/>
        <end position="401"/>
    </location>
    <ligand>
        <name>FAD</name>
        <dbReference type="ChEBI" id="CHEBI:57692"/>
    </ligand>
</feature>
<organism evidence="13 14">
    <name type="scientific">Lithohypha guttulata</name>
    <dbReference type="NCBI Taxonomy" id="1690604"/>
    <lineage>
        <taxon>Eukaryota</taxon>
        <taxon>Fungi</taxon>
        <taxon>Dikarya</taxon>
        <taxon>Ascomycota</taxon>
        <taxon>Pezizomycotina</taxon>
        <taxon>Eurotiomycetes</taxon>
        <taxon>Chaetothyriomycetidae</taxon>
        <taxon>Chaetothyriales</taxon>
        <taxon>Trichomeriaceae</taxon>
        <taxon>Lithohypha</taxon>
    </lineage>
</organism>
<feature type="binding site" evidence="10">
    <location>
        <begin position="20"/>
        <end position="25"/>
    </location>
    <ligand>
        <name>FMN</name>
        <dbReference type="ChEBI" id="CHEBI:58210"/>
    </ligand>
</feature>
<dbReference type="Pfam" id="PF00667">
    <property type="entry name" value="FAD_binding_1"/>
    <property type="match status" value="1"/>
</dbReference>
<dbReference type="EC" id="1.18.1.-" evidence="10"/>
<dbReference type="Pfam" id="PF00175">
    <property type="entry name" value="NAD_binding_1"/>
    <property type="match status" value="1"/>
</dbReference>
<dbReference type="InterPro" id="IPR017927">
    <property type="entry name" value="FAD-bd_FR_type"/>
</dbReference>
<keyword evidence="7 10" id="KW-0521">NADP</keyword>
<evidence type="ECO:0000256" key="4">
    <source>
        <dbReference type="ARBA" id="ARBA00022630"/>
    </source>
</evidence>
<name>A0ABR0JWT9_9EURO</name>
<accession>A0ABR0JWT9</accession>
<dbReference type="SUPFAM" id="SSF52343">
    <property type="entry name" value="Ferredoxin reductase-like, C-terminal NADP-linked domain"/>
    <property type="match status" value="1"/>
</dbReference>
<dbReference type="PANTHER" id="PTHR19384:SF10">
    <property type="entry name" value="NADPH-DEPENDENT DIFLAVIN OXIDOREDUCTASE 1"/>
    <property type="match status" value="1"/>
</dbReference>
<gene>
    <name evidence="10 13" type="primary">TAH18</name>
    <name evidence="13" type="ORF">LTR24_009511</name>
</gene>
<comment type="similarity">
    <text evidence="10">Belongs to the NADPH-dependent diflavin oxidoreductase NDOR1 family.</text>
</comment>
<keyword evidence="8 10" id="KW-0560">Oxidoreductase</keyword>
<feature type="binding site" evidence="10">
    <location>
        <begin position="536"/>
        <end position="537"/>
    </location>
    <ligand>
        <name>NADP(+)</name>
        <dbReference type="ChEBI" id="CHEBI:58349"/>
    </ligand>
</feature>
<evidence type="ECO:0000256" key="10">
    <source>
        <dbReference type="HAMAP-Rule" id="MF_03178"/>
    </source>
</evidence>
<keyword evidence="6 10" id="KW-0274">FAD</keyword>
<keyword evidence="10" id="KW-0496">Mitochondrion</keyword>
<dbReference type="PROSITE" id="PS50902">
    <property type="entry name" value="FLAVODOXIN_LIKE"/>
    <property type="match status" value="1"/>
</dbReference>
<dbReference type="Gene3D" id="3.40.50.360">
    <property type="match status" value="1"/>
</dbReference>
<feature type="binding site" evidence="10">
    <location>
        <position position="615"/>
    </location>
    <ligand>
        <name>FAD</name>
        <dbReference type="ChEBI" id="CHEBI:57692"/>
    </ligand>
</feature>
<protein>
    <recommendedName>
        <fullName evidence="10">NADPH-dependent diflavin oxidoreductase 1</fullName>
        <ecNumber evidence="10">1.18.1.-</ecNumber>
    </recommendedName>
    <alternativeName>
        <fullName evidence="10">NADPH-dependent FMN and FAD-containing oxidoreductase</fullName>
    </alternativeName>
</protein>
<evidence type="ECO:0000256" key="7">
    <source>
        <dbReference type="ARBA" id="ARBA00022857"/>
    </source>
</evidence>
<evidence type="ECO:0000259" key="11">
    <source>
        <dbReference type="PROSITE" id="PS50902"/>
    </source>
</evidence>
<feature type="domain" description="Flavodoxin-like" evidence="11">
    <location>
        <begin position="14"/>
        <end position="158"/>
    </location>
</feature>
<keyword evidence="3 10" id="KW-0963">Cytoplasm</keyword>
<comment type="caution">
    <text evidence="13">The sequence shown here is derived from an EMBL/GenBank/DDBJ whole genome shotgun (WGS) entry which is preliminary data.</text>
</comment>
<reference evidence="13 14" key="1">
    <citation type="submission" date="2023-08" db="EMBL/GenBank/DDBJ databases">
        <title>Black Yeasts Isolated from many extreme environments.</title>
        <authorList>
            <person name="Coleine C."/>
            <person name="Stajich J.E."/>
            <person name="Selbmann L."/>
        </authorList>
    </citation>
    <scope>NUCLEOTIDE SEQUENCE [LARGE SCALE GENOMIC DNA]</scope>
    <source>
        <strain evidence="13 14">CCFEE 5885</strain>
    </source>
</reference>
<dbReference type="InterPro" id="IPR001094">
    <property type="entry name" value="Flavdoxin-like"/>
</dbReference>
<comment type="similarity">
    <text evidence="10">In the C-terminal section; belongs to the flavoprotein pyridine nucleotide cytochrome reductase family.</text>
</comment>
<feature type="binding site" evidence="10">
    <location>
        <begin position="434"/>
        <end position="437"/>
    </location>
    <ligand>
        <name>FAD</name>
        <dbReference type="ChEBI" id="CHEBI:57692"/>
    </ligand>
</feature>
<feature type="binding site" evidence="10">
    <location>
        <position position="140"/>
    </location>
    <ligand>
        <name>FMN</name>
        <dbReference type="ChEBI" id="CHEBI:58210"/>
    </ligand>
</feature>
<dbReference type="SUPFAM" id="SSF63380">
    <property type="entry name" value="Riboflavin synthase domain-like"/>
    <property type="match status" value="1"/>
</dbReference>